<name>A0A930YIH1_9ACTN</name>
<dbReference type="RefSeq" id="WP_194697850.1">
    <property type="nucleotide sequence ID" value="NZ_JADKPO010000030.1"/>
</dbReference>
<accession>A0A930YIH1</accession>
<evidence type="ECO:0000313" key="1">
    <source>
        <dbReference type="EMBL" id="MBF4769706.1"/>
    </source>
</evidence>
<reference evidence="1" key="1">
    <citation type="submission" date="2020-11" db="EMBL/GenBank/DDBJ databases">
        <title>Nocardioides cynanchi sp. nov., isolated from soil of rhizosphere of Cynanchum wilfordii.</title>
        <authorList>
            <person name="Lee J.-S."/>
            <person name="Suh M.K."/>
            <person name="Kim J.-S."/>
        </authorList>
    </citation>
    <scope>NUCLEOTIDE SEQUENCE</scope>
    <source>
        <strain evidence="1">KCTC 19276</strain>
    </source>
</reference>
<sequence>MSSTVHRSVLALGVVIALVCGGLAGWTLARRDGGARAPGLTAFDAVVDSVDPDGLHACVSALDPAALERFGGSVCGRVFGAADVEVAPLRRVHVEWFSVVTRADDESVEALVLTPLHR</sequence>
<gene>
    <name evidence="1" type="ORF">ISU10_18205</name>
</gene>
<dbReference type="AlphaFoldDB" id="A0A930YIH1"/>
<organism evidence="1 2">
    <name type="scientific">Nocardioides agariphilus</name>
    <dbReference type="NCBI Taxonomy" id="433664"/>
    <lineage>
        <taxon>Bacteria</taxon>
        <taxon>Bacillati</taxon>
        <taxon>Actinomycetota</taxon>
        <taxon>Actinomycetes</taxon>
        <taxon>Propionibacteriales</taxon>
        <taxon>Nocardioidaceae</taxon>
        <taxon>Nocardioides</taxon>
    </lineage>
</organism>
<comment type="caution">
    <text evidence="1">The sequence shown here is derived from an EMBL/GenBank/DDBJ whole genome shotgun (WGS) entry which is preliminary data.</text>
</comment>
<proteinExistence type="predicted"/>
<keyword evidence="2" id="KW-1185">Reference proteome</keyword>
<dbReference type="EMBL" id="JADKPO010000030">
    <property type="protein sequence ID" value="MBF4769706.1"/>
    <property type="molecule type" value="Genomic_DNA"/>
</dbReference>
<protein>
    <submittedName>
        <fullName evidence="1">Uncharacterized protein</fullName>
    </submittedName>
</protein>
<dbReference type="Proteomes" id="UP000660668">
    <property type="component" value="Unassembled WGS sequence"/>
</dbReference>
<evidence type="ECO:0000313" key="2">
    <source>
        <dbReference type="Proteomes" id="UP000660668"/>
    </source>
</evidence>